<accession>A0AAF0F2B0</accession>
<dbReference type="EMBL" id="CP118375">
    <property type="protein sequence ID" value="WFD41541.1"/>
    <property type="molecule type" value="Genomic_DNA"/>
</dbReference>
<reference evidence="5" key="1">
    <citation type="submission" date="2023-02" db="EMBL/GenBank/DDBJ databases">
        <title>Mating type loci evolution in Malassezia.</title>
        <authorList>
            <person name="Coelho M.A."/>
        </authorList>
    </citation>
    <scope>NUCLEOTIDE SEQUENCE</scope>
    <source>
        <strain evidence="5">CBS 14136</strain>
    </source>
</reference>
<feature type="compositionally biased region" description="Low complexity" evidence="3">
    <location>
        <begin position="568"/>
        <end position="578"/>
    </location>
</feature>
<keyword evidence="2" id="KW-0106">Calcium</keyword>
<gene>
    <name evidence="5" type="ORF">MPSI1_000172</name>
</gene>
<dbReference type="Proteomes" id="UP001214628">
    <property type="component" value="Chromosome 1"/>
</dbReference>
<protein>
    <recommendedName>
        <fullName evidence="4">C2 domain-containing protein</fullName>
    </recommendedName>
</protein>
<feature type="compositionally biased region" description="Polar residues" evidence="3">
    <location>
        <begin position="244"/>
        <end position="264"/>
    </location>
</feature>
<feature type="compositionally biased region" description="Polar residues" evidence="3">
    <location>
        <begin position="441"/>
        <end position="456"/>
    </location>
</feature>
<feature type="region of interest" description="Disordered" evidence="3">
    <location>
        <begin position="191"/>
        <end position="264"/>
    </location>
</feature>
<dbReference type="PANTHER" id="PTHR46502:SF2">
    <property type="entry name" value="16 KDA PHLOEM PROTEIN 2"/>
    <property type="match status" value="1"/>
</dbReference>
<sequence length="578" mass="62411">MARRHRGTLVCVVLKAKNLPNKRSIGKQDPYAELSIGSDIQCTKPDHRGGQHPMWDEQLHFEIYDSMQQLLASDHPSIQGHSLGIACYAHDKDSVLIGDATLSLDEVLSKGEHDQWISLSKNDRYAGEIYLELTFYSLQMPKYGNLVSGHPVHPTQSNRYVSNSSQASPNVLSPTSSQFFSRSRVASNEVPQSLKIGSSSNIQPYTPPYAPHALRNTSASLSLPNPHDPHAPQRAWTINAPEWASNSAGSPTTTERQTSNMNWSSNAQGPISQFGHPHRDPMHLPSSPEQNFVRSASTPRLPYSTQWQSPSRQGVLPIPTSCTKSRSESVPRIPSRSNSAQWLQSLNANDSISSTSSSALPYQWNATGESSLSYSTDRNWSTNAEVHNIEEAAAALAALNVSQVSAHEAIYGSHASPGSSRPLPSPRSVSNNHKRPLPIPRSNSSTGHADSSSMDNLLSPPVFPISPRGGSPLRSPQQTPPRSSTPPVSRTTLSPTQTSPPPSVLRDTPNRIPGYHHGSSQLNDEAPPAYTPEASLPSLASMSLVASSMAAPASPAGMTNTPPPLPPRRSSTTQNNIA</sequence>
<dbReference type="SMART" id="SM00239">
    <property type="entry name" value="C2"/>
    <property type="match status" value="1"/>
</dbReference>
<evidence type="ECO:0000256" key="3">
    <source>
        <dbReference type="SAM" id="MobiDB-lite"/>
    </source>
</evidence>
<evidence type="ECO:0000259" key="4">
    <source>
        <dbReference type="PROSITE" id="PS50004"/>
    </source>
</evidence>
<feature type="compositionally biased region" description="Polar residues" evidence="3">
    <location>
        <begin position="154"/>
        <end position="176"/>
    </location>
</feature>
<feature type="region of interest" description="Disordered" evidence="3">
    <location>
        <begin position="149"/>
        <end position="176"/>
    </location>
</feature>
<feature type="region of interest" description="Disordered" evidence="3">
    <location>
        <begin position="548"/>
        <end position="578"/>
    </location>
</feature>
<dbReference type="PROSITE" id="PS50004">
    <property type="entry name" value="C2"/>
    <property type="match status" value="1"/>
</dbReference>
<keyword evidence="6" id="KW-1185">Reference proteome</keyword>
<dbReference type="InterPro" id="IPR037791">
    <property type="entry name" value="C2_fungal_Inn1"/>
</dbReference>
<feature type="region of interest" description="Disordered" evidence="3">
    <location>
        <begin position="275"/>
        <end position="294"/>
    </location>
</feature>
<evidence type="ECO:0000256" key="2">
    <source>
        <dbReference type="ARBA" id="ARBA00022837"/>
    </source>
</evidence>
<proteinExistence type="predicted"/>
<feature type="compositionally biased region" description="Polar residues" evidence="3">
    <location>
        <begin position="191"/>
        <end position="204"/>
    </location>
</feature>
<evidence type="ECO:0000313" key="5">
    <source>
        <dbReference type="EMBL" id="WFD41541.1"/>
    </source>
</evidence>
<name>A0AAF0F2B0_9BASI</name>
<dbReference type="AlphaFoldDB" id="A0AAF0F2B0"/>
<dbReference type="InterPro" id="IPR000008">
    <property type="entry name" value="C2_dom"/>
</dbReference>
<feature type="compositionally biased region" description="Low complexity" evidence="3">
    <location>
        <begin position="471"/>
        <end position="497"/>
    </location>
</feature>
<evidence type="ECO:0000313" key="6">
    <source>
        <dbReference type="Proteomes" id="UP001214628"/>
    </source>
</evidence>
<keyword evidence="1" id="KW-0479">Metal-binding</keyword>
<dbReference type="CDD" id="cd08681">
    <property type="entry name" value="C2_fungal_Inn1p-like"/>
    <property type="match status" value="1"/>
</dbReference>
<dbReference type="GO" id="GO:0046872">
    <property type="term" value="F:metal ion binding"/>
    <property type="evidence" value="ECO:0007669"/>
    <property type="project" value="UniProtKB-KW"/>
</dbReference>
<dbReference type="InterPro" id="IPR035892">
    <property type="entry name" value="C2_domain_sf"/>
</dbReference>
<organism evidence="5 6">
    <name type="scientific">Malassezia psittaci</name>
    <dbReference type="NCBI Taxonomy" id="1821823"/>
    <lineage>
        <taxon>Eukaryota</taxon>
        <taxon>Fungi</taxon>
        <taxon>Dikarya</taxon>
        <taxon>Basidiomycota</taxon>
        <taxon>Ustilaginomycotina</taxon>
        <taxon>Malasseziomycetes</taxon>
        <taxon>Malasseziales</taxon>
        <taxon>Malasseziaceae</taxon>
        <taxon>Malassezia</taxon>
    </lineage>
</organism>
<dbReference type="PANTHER" id="PTHR46502">
    <property type="entry name" value="C2 DOMAIN-CONTAINING"/>
    <property type="match status" value="1"/>
</dbReference>
<feature type="compositionally biased region" description="Low complexity" evidence="3">
    <location>
        <begin position="416"/>
        <end position="430"/>
    </location>
</feature>
<feature type="compositionally biased region" description="Low complexity" evidence="3">
    <location>
        <begin position="548"/>
        <end position="560"/>
    </location>
</feature>
<feature type="region of interest" description="Disordered" evidence="3">
    <location>
        <begin position="412"/>
        <end position="534"/>
    </location>
</feature>
<dbReference type="Pfam" id="PF00168">
    <property type="entry name" value="C2"/>
    <property type="match status" value="1"/>
</dbReference>
<dbReference type="SUPFAM" id="SSF49562">
    <property type="entry name" value="C2 domain (Calcium/lipid-binding domain, CaLB)"/>
    <property type="match status" value="1"/>
</dbReference>
<dbReference type="Gene3D" id="2.60.40.150">
    <property type="entry name" value="C2 domain"/>
    <property type="match status" value="1"/>
</dbReference>
<feature type="domain" description="C2" evidence="4">
    <location>
        <begin position="1"/>
        <end position="117"/>
    </location>
</feature>
<evidence type="ECO:0000256" key="1">
    <source>
        <dbReference type="ARBA" id="ARBA00022723"/>
    </source>
</evidence>